<dbReference type="RefSeq" id="WP_321535767.1">
    <property type="nucleotide sequence ID" value="NZ_JARGDL010000009.1"/>
</dbReference>
<keyword evidence="3" id="KW-1185">Reference proteome</keyword>
<organism evidence="2 3">
    <name type="scientific">Stygiobacter electus</name>
    <dbReference type="NCBI Taxonomy" id="3032292"/>
    <lineage>
        <taxon>Bacteria</taxon>
        <taxon>Pseudomonadati</taxon>
        <taxon>Ignavibacteriota</taxon>
        <taxon>Ignavibacteria</taxon>
        <taxon>Ignavibacteriales</taxon>
        <taxon>Melioribacteraceae</taxon>
        <taxon>Stygiobacter</taxon>
    </lineage>
</organism>
<dbReference type="AlphaFoldDB" id="A0AAE3P083"/>
<accession>A0AAE3P083</accession>
<gene>
    <name evidence="2" type="ORF">P0M35_07540</name>
</gene>
<evidence type="ECO:0000313" key="2">
    <source>
        <dbReference type="EMBL" id="MDF1611999.1"/>
    </source>
</evidence>
<dbReference type="EMBL" id="JARGDL010000009">
    <property type="protein sequence ID" value="MDF1611999.1"/>
    <property type="molecule type" value="Genomic_DNA"/>
</dbReference>
<proteinExistence type="predicted"/>
<dbReference type="Gene3D" id="3.30.2310.20">
    <property type="entry name" value="RelE-like"/>
    <property type="match status" value="1"/>
</dbReference>
<keyword evidence="1" id="KW-1277">Toxin-antitoxin system</keyword>
<evidence type="ECO:0000313" key="3">
    <source>
        <dbReference type="Proteomes" id="UP001221302"/>
    </source>
</evidence>
<dbReference type="InterPro" id="IPR007712">
    <property type="entry name" value="RelE/ParE_toxin"/>
</dbReference>
<evidence type="ECO:0000256" key="1">
    <source>
        <dbReference type="ARBA" id="ARBA00022649"/>
    </source>
</evidence>
<name>A0AAE3P083_9BACT</name>
<dbReference type="Pfam" id="PF05016">
    <property type="entry name" value="ParE_toxin"/>
    <property type="match status" value="1"/>
</dbReference>
<comment type="caution">
    <text evidence="2">The sequence shown here is derived from an EMBL/GenBank/DDBJ whole genome shotgun (WGS) entry which is preliminary data.</text>
</comment>
<reference evidence="2" key="1">
    <citation type="submission" date="2023-03" db="EMBL/GenBank/DDBJ databases">
        <title>Stygiobacter electus gen. nov., sp. nov., facultatively anaerobic thermotolerant bacterium of the class Ignavibacteria from a well of Yessentuki mineral water deposit.</title>
        <authorList>
            <person name="Podosokorskaya O.A."/>
            <person name="Elcheninov A.G."/>
            <person name="Petrova N.F."/>
            <person name="Zavarzina D.G."/>
            <person name="Kublanov I.V."/>
            <person name="Merkel A.Y."/>
        </authorList>
    </citation>
    <scope>NUCLEOTIDE SEQUENCE</scope>
    <source>
        <strain evidence="2">09-Me</strain>
    </source>
</reference>
<dbReference type="InterPro" id="IPR035093">
    <property type="entry name" value="RelE/ParE_toxin_dom_sf"/>
</dbReference>
<sequence length="93" mass="11177">MKVEFLQEAYIEFKEAIDFYNYQNKKLGERFIREIEKTINLIKIYPKTFPLYTKNTRKAVLSTFPYNIIYALEKESIVIIAVAHQHRKPKFNS</sequence>
<dbReference type="Proteomes" id="UP001221302">
    <property type="component" value="Unassembled WGS sequence"/>
</dbReference>
<protein>
    <submittedName>
        <fullName evidence="2">Type II toxin-antitoxin system RelE/ParE family toxin</fullName>
    </submittedName>
</protein>